<keyword evidence="12" id="KW-1133">Transmembrane helix</keyword>
<keyword evidence="12" id="KW-0472">Membrane</keyword>
<dbReference type="GO" id="GO:0005509">
    <property type="term" value="F:calcium ion binding"/>
    <property type="evidence" value="ECO:0007669"/>
    <property type="project" value="InterPro"/>
</dbReference>
<feature type="domain" description="EF-hand" evidence="13">
    <location>
        <begin position="201"/>
        <end position="236"/>
    </location>
</feature>
<reference evidence="14" key="1">
    <citation type="submission" date="2016-11" db="EMBL/GenBank/DDBJ databases">
        <title>Venom-gland transcriptomics and venom proteomics of the black-back scorpion (Hadrurus spadix) reveal detectability challenges and an unexplored realm of animal toxin diversity.</title>
        <authorList>
            <person name="Rokyta D.R."/>
            <person name="Ward M.J."/>
        </authorList>
    </citation>
    <scope>NUCLEOTIDE SEQUENCE</scope>
    <source>
        <tissue evidence="14">Venom gland</tissue>
    </source>
</reference>
<evidence type="ECO:0000256" key="11">
    <source>
        <dbReference type="ARBA" id="ARBA00072696"/>
    </source>
</evidence>
<comment type="function">
    <text evidence="9">Probable molecular chaperone assisting protein biosynthesis and transport in the endoplasmic reticulum. Required for the proper biosynthesis and transport of pulmonary surfactant-associated protein A/SP-A, pulmonary surfactant-associated protein D/SP-D and the lipid transporter ABCA3. By regulating both the proper expression and the degradation through the endoplasmic reticulum-associated protein degradation pathway of these proteins plays a crucial role in pulmonary surfactant homeostasis. Has an anti-fibrotic activity by negatively regulating the secretion of type I and type III collagens. This calcium-binding protein also transiently associates with immature PCSK6 and regulates its secretion.</text>
</comment>
<dbReference type="FunFam" id="1.10.238.10:FF:000104">
    <property type="entry name" value="calumenin isoform X1"/>
    <property type="match status" value="1"/>
</dbReference>
<keyword evidence="7" id="KW-0325">Glycoprotein</keyword>
<evidence type="ECO:0000256" key="4">
    <source>
        <dbReference type="ARBA" id="ARBA00022737"/>
    </source>
</evidence>
<keyword evidence="12" id="KW-0812">Transmembrane</keyword>
<dbReference type="InterPro" id="IPR002048">
    <property type="entry name" value="EF_hand_dom"/>
</dbReference>
<organism evidence="14">
    <name type="scientific">Hadrurus spadix</name>
    <dbReference type="NCBI Taxonomy" id="141984"/>
    <lineage>
        <taxon>Eukaryota</taxon>
        <taxon>Metazoa</taxon>
        <taxon>Ecdysozoa</taxon>
        <taxon>Arthropoda</taxon>
        <taxon>Chelicerata</taxon>
        <taxon>Arachnida</taxon>
        <taxon>Scorpiones</taxon>
        <taxon>Iurida</taxon>
        <taxon>Iuroidea</taxon>
        <taxon>Hadrurus</taxon>
    </lineage>
</organism>
<keyword evidence="8" id="KW-0143">Chaperone</keyword>
<comment type="subunit">
    <text evidence="10">Interacts with PCSK6 (immature form including the propeptide); probably involved in the maturation and the secretion of PCSK6.</text>
</comment>
<accession>A0A1W7R9T9</accession>
<dbReference type="GO" id="GO:0005788">
    <property type="term" value="C:endoplasmic reticulum lumen"/>
    <property type="evidence" value="ECO:0007669"/>
    <property type="project" value="UniProtKB-SubCell"/>
</dbReference>
<keyword evidence="5" id="KW-0256">Endoplasmic reticulum</keyword>
<feature type="domain" description="EF-hand" evidence="13">
    <location>
        <begin position="280"/>
        <end position="315"/>
    </location>
</feature>
<evidence type="ECO:0000256" key="7">
    <source>
        <dbReference type="ARBA" id="ARBA00023180"/>
    </source>
</evidence>
<proteinExistence type="predicted"/>
<evidence type="ECO:0000256" key="12">
    <source>
        <dbReference type="SAM" id="Phobius"/>
    </source>
</evidence>
<sequence length="330" mass="39332">MFQTIFLQNFIFFGLLCFTLAFVVPKPEEKKSRVIEKSLSDEQHYGDEEEHNVDYDHDAFLGDDAKTFDELTPEESRKRLGKMVEKIDKNKDGFVTQKELRDWIRFTQKRYILEDVDRQWKSHAREKEDILTWDEYRKSAYGYLDGLEEIDTKDDDENIIAYKEMLQKDKRRWSVADQNKDNSLSKDEFADFLHPEESPQMRDVVVLETMEDVDKNKDGQISLDEYIGDLYPNDDENNEEEPDWVKNEREQFINFRDKNKDGFMDKSEVQEWIMPDDYDHSEAEAKHLVFESDVNKDNKLTKEEIIDKYDLFVGSQATDFGEALVRHDEF</sequence>
<evidence type="ECO:0000256" key="10">
    <source>
        <dbReference type="ARBA" id="ARBA00063143"/>
    </source>
</evidence>
<dbReference type="EMBL" id="GFAH01000485">
    <property type="protein sequence ID" value="JAV47904.1"/>
    <property type="molecule type" value="Transcribed_RNA"/>
</dbReference>
<dbReference type="SUPFAM" id="SSF47473">
    <property type="entry name" value="EF-hand"/>
    <property type="match status" value="2"/>
</dbReference>
<dbReference type="Pfam" id="PF13499">
    <property type="entry name" value="EF-hand_7"/>
    <property type="match status" value="1"/>
</dbReference>
<keyword evidence="3" id="KW-0732">Signal</keyword>
<dbReference type="Pfam" id="PF13202">
    <property type="entry name" value="EF-hand_5"/>
    <property type="match status" value="1"/>
</dbReference>
<dbReference type="SMART" id="SM00054">
    <property type="entry name" value="EFh"/>
    <property type="match status" value="5"/>
</dbReference>
<keyword evidence="6" id="KW-0106">Calcium</keyword>
<name>A0A1W7R9T9_9SCOR</name>
<dbReference type="GO" id="GO:0015031">
    <property type="term" value="P:protein transport"/>
    <property type="evidence" value="ECO:0007669"/>
    <property type="project" value="UniProtKB-ARBA"/>
</dbReference>
<comment type="subcellular location">
    <subcellularLocation>
        <location evidence="1">Endoplasmic reticulum lumen</location>
    </subcellularLocation>
</comment>
<dbReference type="Gene3D" id="1.10.238.10">
    <property type="entry name" value="EF-hand"/>
    <property type="match status" value="2"/>
</dbReference>
<evidence type="ECO:0000259" key="13">
    <source>
        <dbReference type="PROSITE" id="PS50222"/>
    </source>
</evidence>
<dbReference type="PANTHER" id="PTHR10827">
    <property type="entry name" value="RETICULOCALBIN"/>
    <property type="match status" value="1"/>
</dbReference>
<evidence type="ECO:0000256" key="8">
    <source>
        <dbReference type="ARBA" id="ARBA00023186"/>
    </source>
</evidence>
<feature type="domain" description="EF-hand" evidence="13">
    <location>
        <begin position="75"/>
        <end position="110"/>
    </location>
</feature>
<evidence type="ECO:0000256" key="6">
    <source>
        <dbReference type="ARBA" id="ARBA00022837"/>
    </source>
</evidence>
<evidence type="ECO:0000256" key="9">
    <source>
        <dbReference type="ARBA" id="ARBA00056975"/>
    </source>
</evidence>
<dbReference type="AlphaFoldDB" id="A0A1W7R9T9"/>
<keyword evidence="2" id="KW-0479">Metal-binding</keyword>
<keyword evidence="4" id="KW-0677">Repeat</keyword>
<dbReference type="CDD" id="cd16226">
    <property type="entry name" value="EFh_CREC_Calumenin_like"/>
    <property type="match status" value="1"/>
</dbReference>
<evidence type="ECO:0000256" key="3">
    <source>
        <dbReference type="ARBA" id="ARBA00022729"/>
    </source>
</evidence>
<evidence type="ECO:0000256" key="2">
    <source>
        <dbReference type="ARBA" id="ARBA00022723"/>
    </source>
</evidence>
<dbReference type="FunFam" id="1.10.238.10:FF:000090">
    <property type="entry name" value="calumenin isoform X2"/>
    <property type="match status" value="1"/>
</dbReference>
<evidence type="ECO:0000256" key="5">
    <source>
        <dbReference type="ARBA" id="ARBA00022824"/>
    </source>
</evidence>
<dbReference type="PANTHER" id="PTHR10827:SF52">
    <property type="entry name" value="IP16409P"/>
    <property type="match status" value="1"/>
</dbReference>
<feature type="transmembrane region" description="Helical" evidence="12">
    <location>
        <begin position="6"/>
        <end position="24"/>
    </location>
</feature>
<dbReference type="InterPro" id="IPR018247">
    <property type="entry name" value="EF_Hand_1_Ca_BS"/>
</dbReference>
<dbReference type="PROSITE" id="PS00018">
    <property type="entry name" value="EF_HAND_1"/>
    <property type="match status" value="5"/>
</dbReference>
<dbReference type="InterPro" id="IPR011992">
    <property type="entry name" value="EF-hand-dom_pair"/>
</dbReference>
<evidence type="ECO:0000313" key="14">
    <source>
        <dbReference type="EMBL" id="JAV47904.1"/>
    </source>
</evidence>
<protein>
    <recommendedName>
        <fullName evidence="11">Reticulocalbin-3</fullName>
    </recommendedName>
</protein>
<evidence type="ECO:0000256" key="1">
    <source>
        <dbReference type="ARBA" id="ARBA00004319"/>
    </source>
</evidence>
<dbReference type="PROSITE" id="PS50222">
    <property type="entry name" value="EF_HAND_2"/>
    <property type="match status" value="4"/>
</dbReference>
<feature type="domain" description="EF-hand" evidence="13">
    <location>
        <begin position="164"/>
        <end position="199"/>
    </location>
</feature>